<keyword evidence="2" id="KW-0489">Methyltransferase</keyword>
<accession>A0A9D1MNU9</accession>
<dbReference type="EMBL" id="DVNI01000021">
    <property type="protein sequence ID" value="HIU63692.1"/>
    <property type="molecule type" value="Genomic_DNA"/>
</dbReference>
<name>A0A9D1MNU9_9FIRM</name>
<dbReference type="InterPro" id="IPR013216">
    <property type="entry name" value="Methyltransf_11"/>
</dbReference>
<dbReference type="GO" id="GO:0008757">
    <property type="term" value="F:S-adenosylmethionine-dependent methyltransferase activity"/>
    <property type="evidence" value="ECO:0007669"/>
    <property type="project" value="InterPro"/>
</dbReference>
<dbReference type="PANTHER" id="PTHR43861:SF1">
    <property type="entry name" value="TRANS-ACONITATE 2-METHYLTRANSFERASE"/>
    <property type="match status" value="1"/>
</dbReference>
<evidence type="ECO:0000313" key="3">
    <source>
        <dbReference type="Proteomes" id="UP000824099"/>
    </source>
</evidence>
<dbReference type="SUPFAM" id="SSF53335">
    <property type="entry name" value="S-adenosyl-L-methionine-dependent methyltransferases"/>
    <property type="match status" value="1"/>
</dbReference>
<reference evidence="2" key="1">
    <citation type="submission" date="2020-10" db="EMBL/GenBank/DDBJ databases">
        <authorList>
            <person name="Gilroy R."/>
        </authorList>
    </citation>
    <scope>NUCLEOTIDE SEQUENCE</scope>
    <source>
        <strain evidence="2">CHK160-1198</strain>
    </source>
</reference>
<evidence type="ECO:0000313" key="2">
    <source>
        <dbReference type="EMBL" id="HIU63692.1"/>
    </source>
</evidence>
<dbReference type="Gene3D" id="3.40.50.150">
    <property type="entry name" value="Vaccinia Virus protein VP39"/>
    <property type="match status" value="1"/>
</dbReference>
<dbReference type="AlphaFoldDB" id="A0A9D1MNU9"/>
<dbReference type="CDD" id="cd02440">
    <property type="entry name" value="AdoMet_MTases"/>
    <property type="match status" value="1"/>
</dbReference>
<protein>
    <submittedName>
        <fullName evidence="2">Class I SAM-dependent methyltransferase</fullName>
    </submittedName>
</protein>
<evidence type="ECO:0000259" key="1">
    <source>
        <dbReference type="Pfam" id="PF08241"/>
    </source>
</evidence>
<sequence length="169" mass="19025">MLRAFKSLLPKNANILDLGCGSGRDSLYFLERGYAVTAVDGSVELADFASELIGQKVIVADFKNLVLPSSSFDAVWASASLLHLTFKELPDIVAKIIDFAKTGAIFYLSFKYGDFEGERGGRYYTDLDEERFAKILQKSGHHLEIIEQWIAKDVRPEKSERWLNTLARK</sequence>
<proteinExistence type="predicted"/>
<dbReference type="GO" id="GO:0032259">
    <property type="term" value="P:methylation"/>
    <property type="evidence" value="ECO:0007669"/>
    <property type="project" value="UniProtKB-KW"/>
</dbReference>
<organism evidence="2 3">
    <name type="scientific">Candidatus Avacidaminococcus intestinavium</name>
    <dbReference type="NCBI Taxonomy" id="2840684"/>
    <lineage>
        <taxon>Bacteria</taxon>
        <taxon>Bacillati</taxon>
        <taxon>Bacillota</taxon>
        <taxon>Negativicutes</taxon>
        <taxon>Acidaminococcales</taxon>
        <taxon>Acidaminococcaceae</taxon>
        <taxon>Acidaminococcaceae incertae sedis</taxon>
        <taxon>Candidatus Avacidaminococcus</taxon>
    </lineage>
</organism>
<dbReference type="InterPro" id="IPR029063">
    <property type="entry name" value="SAM-dependent_MTases_sf"/>
</dbReference>
<reference evidence="2" key="2">
    <citation type="journal article" date="2021" name="PeerJ">
        <title>Extensive microbial diversity within the chicken gut microbiome revealed by metagenomics and culture.</title>
        <authorList>
            <person name="Gilroy R."/>
            <person name="Ravi A."/>
            <person name="Getino M."/>
            <person name="Pursley I."/>
            <person name="Horton D.L."/>
            <person name="Alikhan N.F."/>
            <person name="Baker D."/>
            <person name="Gharbi K."/>
            <person name="Hall N."/>
            <person name="Watson M."/>
            <person name="Adriaenssens E.M."/>
            <person name="Foster-Nyarko E."/>
            <person name="Jarju S."/>
            <person name="Secka A."/>
            <person name="Antonio M."/>
            <person name="Oren A."/>
            <person name="Chaudhuri R.R."/>
            <person name="La Ragione R."/>
            <person name="Hildebrand F."/>
            <person name="Pallen M.J."/>
        </authorList>
    </citation>
    <scope>NUCLEOTIDE SEQUENCE</scope>
    <source>
        <strain evidence="2">CHK160-1198</strain>
    </source>
</reference>
<comment type="caution">
    <text evidence="2">The sequence shown here is derived from an EMBL/GenBank/DDBJ whole genome shotgun (WGS) entry which is preliminary data.</text>
</comment>
<keyword evidence="2" id="KW-0808">Transferase</keyword>
<dbReference type="Pfam" id="PF08241">
    <property type="entry name" value="Methyltransf_11"/>
    <property type="match status" value="1"/>
</dbReference>
<gene>
    <name evidence="2" type="ORF">IAB06_01450</name>
</gene>
<dbReference type="PANTHER" id="PTHR43861">
    <property type="entry name" value="TRANS-ACONITATE 2-METHYLTRANSFERASE-RELATED"/>
    <property type="match status" value="1"/>
</dbReference>
<feature type="domain" description="Methyltransferase type 11" evidence="1">
    <location>
        <begin position="16"/>
        <end position="107"/>
    </location>
</feature>
<dbReference type="Proteomes" id="UP000824099">
    <property type="component" value="Unassembled WGS sequence"/>
</dbReference>